<dbReference type="RefSeq" id="WP_169660669.1">
    <property type="nucleotide sequence ID" value="NZ_JABANE010000165.1"/>
</dbReference>
<organism evidence="2 3">
    <name type="scientific">Flammeovirga aprica JL-4</name>
    <dbReference type="NCBI Taxonomy" id="694437"/>
    <lineage>
        <taxon>Bacteria</taxon>
        <taxon>Pseudomonadati</taxon>
        <taxon>Bacteroidota</taxon>
        <taxon>Cytophagia</taxon>
        <taxon>Cytophagales</taxon>
        <taxon>Flammeovirgaceae</taxon>
        <taxon>Flammeovirga</taxon>
    </lineage>
</organism>
<evidence type="ECO:0000313" key="2">
    <source>
        <dbReference type="EMBL" id="NME72480.1"/>
    </source>
</evidence>
<dbReference type="Proteomes" id="UP000576082">
    <property type="component" value="Unassembled WGS sequence"/>
</dbReference>
<protein>
    <submittedName>
        <fullName evidence="2">Uncharacterized protein</fullName>
    </submittedName>
</protein>
<name>A0A7X9S144_9BACT</name>
<dbReference type="Gene3D" id="2.60.120.260">
    <property type="entry name" value="Galactose-binding domain-like"/>
    <property type="match status" value="1"/>
</dbReference>
<dbReference type="EMBL" id="JABANE010000165">
    <property type="protein sequence ID" value="NME72480.1"/>
    <property type="molecule type" value="Genomic_DNA"/>
</dbReference>
<reference evidence="2 3" key="1">
    <citation type="submission" date="2020-04" db="EMBL/GenBank/DDBJ databases">
        <title>Flammeovirga sp. SR4, a novel species isolated from seawater.</title>
        <authorList>
            <person name="Wang X."/>
        </authorList>
    </citation>
    <scope>NUCLEOTIDE SEQUENCE [LARGE SCALE GENOMIC DNA]</scope>
    <source>
        <strain evidence="2 3">ATCC 23126</strain>
    </source>
</reference>
<comment type="caution">
    <text evidence="2">The sequence shown here is derived from an EMBL/GenBank/DDBJ whole genome shotgun (WGS) entry which is preliminary data.</text>
</comment>
<dbReference type="AlphaFoldDB" id="A0A7X9S144"/>
<proteinExistence type="predicted"/>
<evidence type="ECO:0000313" key="3">
    <source>
        <dbReference type="Proteomes" id="UP000576082"/>
    </source>
</evidence>
<accession>A0A7X9S144</accession>
<keyword evidence="1" id="KW-0732">Signal</keyword>
<keyword evidence="3" id="KW-1185">Reference proteome</keyword>
<feature type="chain" id="PRO_5031336424" evidence="1">
    <location>
        <begin position="24"/>
        <end position="389"/>
    </location>
</feature>
<gene>
    <name evidence="2" type="ORF">HHU12_31250</name>
</gene>
<feature type="signal peptide" evidence="1">
    <location>
        <begin position="1"/>
        <end position="23"/>
    </location>
</feature>
<evidence type="ECO:0000256" key="1">
    <source>
        <dbReference type="SAM" id="SignalP"/>
    </source>
</evidence>
<sequence length="389" mass="44816">MTKNFIKYFLFTCISLLSIASYAQNLIPNPSFEDYHEATRGHAHLDNLKEWYNTNQNQPKTLYGTPDHMFINESQPLNGIKDNFTPRTGQSVLGLINYMQRVVNYREYASIKLNKVLRKGEQYQFTAYISSGNKVAYGGIATNGLGFAFTNEKLKQSIYEPLLSVSPQYQLEDIFYATGWTKITFTFVAEEAIKYLTIGNFKDDLQTDLKYINYDIDPQCYIYIDDLSLVHIPSDTPPEEEKVEEPEIVVTEKQEPVKTEESEEVVVEETQAPETLVYEDRPVENQSSIYITTYDITIQIWDDRTIDGDIVSIFWNGEHVVEYYELTAKKRKFKITYEPGKENRLILYAHNLGKVPPNTMAVAIKAGKKKRELNIKSDLGKCGAIQFKR</sequence>